<dbReference type="AlphaFoldDB" id="A0A226EIZ9"/>
<evidence type="ECO:0000313" key="2">
    <source>
        <dbReference type="EMBL" id="OXA57270.1"/>
    </source>
</evidence>
<feature type="transmembrane region" description="Helical" evidence="1">
    <location>
        <begin position="139"/>
        <end position="157"/>
    </location>
</feature>
<keyword evidence="3" id="KW-1185">Reference proteome</keyword>
<feature type="transmembrane region" description="Helical" evidence="1">
    <location>
        <begin position="84"/>
        <end position="103"/>
    </location>
</feature>
<keyword evidence="1" id="KW-0472">Membrane</keyword>
<gene>
    <name evidence="2" type="ORF">Fcan01_07094</name>
</gene>
<dbReference type="OrthoDB" id="10589657at2759"/>
<keyword evidence="1" id="KW-0812">Transmembrane</keyword>
<feature type="transmembrane region" description="Helical" evidence="1">
    <location>
        <begin position="115"/>
        <end position="133"/>
    </location>
</feature>
<dbReference type="EMBL" id="LNIX01000003">
    <property type="protein sequence ID" value="OXA57270.1"/>
    <property type="molecule type" value="Genomic_DNA"/>
</dbReference>
<sequence length="170" mass="19423">MGYEESLRKVRIIAILDIVFSTFPLLFYTLFTFIFGFVVLVGYFNSGYVFLDWILANTMTIQEVAVDFDNPGQAADLRMFRCSVWGIAILFNLIELTLAFFLLHAMRRSKTEQPFAAITFVMFILIIALLSTGSQFVGLMLSIAFLIYRGVAFWMVYKHVKNIRDLGGVP</sequence>
<feature type="transmembrane region" description="Helical" evidence="1">
    <location>
        <begin position="12"/>
        <end position="44"/>
    </location>
</feature>
<accession>A0A226EIZ9</accession>
<reference evidence="2 3" key="1">
    <citation type="submission" date="2015-12" db="EMBL/GenBank/DDBJ databases">
        <title>The genome of Folsomia candida.</title>
        <authorList>
            <person name="Faddeeva A."/>
            <person name="Derks M.F."/>
            <person name="Anvar Y."/>
            <person name="Smit S."/>
            <person name="Van Straalen N."/>
            <person name="Roelofs D."/>
        </authorList>
    </citation>
    <scope>NUCLEOTIDE SEQUENCE [LARGE SCALE GENOMIC DNA]</scope>
    <source>
        <strain evidence="2 3">VU population</strain>
        <tissue evidence="2">Whole body</tissue>
    </source>
</reference>
<evidence type="ECO:0000313" key="3">
    <source>
        <dbReference type="Proteomes" id="UP000198287"/>
    </source>
</evidence>
<evidence type="ECO:0000256" key="1">
    <source>
        <dbReference type="SAM" id="Phobius"/>
    </source>
</evidence>
<keyword evidence="1" id="KW-1133">Transmembrane helix</keyword>
<protein>
    <submittedName>
        <fullName evidence="2">Uncharacterized protein</fullName>
    </submittedName>
</protein>
<name>A0A226EIZ9_FOLCA</name>
<organism evidence="2 3">
    <name type="scientific">Folsomia candida</name>
    <name type="common">Springtail</name>
    <dbReference type="NCBI Taxonomy" id="158441"/>
    <lineage>
        <taxon>Eukaryota</taxon>
        <taxon>Metazoa</taxon>
        <taxon>Ecdysozoa</taxon>
        <taxon>Arthropoda</taxon>
        <taxon>Hexapoda</taxon>
        <taxon>Collembola</taxon>
        <taxon>Entomobryomorpha</taxon>
        <taxon>Isotomoidea</taxon>
        <taxon>Isotomidae</taxon>
        <taxon>Proisotominae</taxon>
        <taxon>Folsomia</taxon>
    </lineage>
</organism>
<comment type="caution">
    <text evidence="2">The sequence shown here is derived from an EMBL/GenBank/DDBJ whole genome shotgun (WGS) entry which is preliminary data.</text>
</comment>
<dbReference type="Proteomes" id="UP000198287">
    <property type="component" value="Unassembled WGS sequence"/>
</dbReference>
<dbReference type="OMA" id="SADIDYC"/>
<proteinExistence type="predicted"/>